<reference evidence="3 4" key="1">
    <citation type="submission" date="2018-10" db="EMBL/GenBank/DDBJ databases">
        <title>Genomic Encyclopedia of Archaeal and Bacterial Type Strains, Phase II (KMG-II): from individual species to whole genera.</title>
        <authorList>
            <person name="Goeker M."/>
        </authorList>
    </citation>
    <scope>NUCLEOTIDE SEQUENCE [LARGE SCALE GENOMIC DNA]</scope>
    <source>
        <strain evidence="3 4">DSM 235</strain>
    </source>
</reference>
<evidence type="ECO:0000256" key="1">
    <source>
        <dbReference type="SAM" id="MobiDB-lite"/>
    </source>
</evidence>
<comment type="caution">
    <text evidence="3">The sequence shown here is derived from an EMBL/GenBank/DDBJ whole genome shotgun (WGS) entry which is preliminary data.</text>
</comment>
<dbReference type="RefSeq" id="WP_120799543.1">
    <property type="nucleotide sequence ID" value="NZ_RBXL01000001.1"/>
</dbReference>
<dbReference type="Pfam" id="PF09723">
    <property type="entry name" value="Zn_ribbon_8"/>
    <property type="match status" value="1"/>
</dbReference>
<dbReference type="Proteomes" id="UP000274556">
    <property type="component" value="Unassembled WGS sequence"/>
</dbReference>
<name>A0A495VEB9_9GAMM</name>
<dbReference type="AlphaFoldDB" id="A0A495VEB9"/>
<dbReference type="OrthoDB" id="9813321at2"/>
<gene>
    <name evidence="3" type="ORF">BDD21_5201</name>
</gene>
<evidence type="ECO:0000259" key="2">
    <source>
        <dbReference type="SMART" id="SM00834"/>
    </source>
</evidence>
<feature type="region of interest" description="Disordered" evidence="1">
    <location>
        <begin position="166"/>
        <end position="187"/>
    </location>
</feature>
<dbReference type="CDD" id="cd00065">
    <property type="entry name" value="FYVE_like_SF"/>
    <property type="match status" value="1"/>
</dbReference>
<keyword evidence="4" id="KW-1185">Reference proteome</keyword>
<dbReference type="InterPro" id="IPR013429">
    <property type="entry name" value="Regulatory_FmdB_Zinc_ribbon"/>
</dbReference>
<dbReference type="PANTHER" id="PTHR34404:SF3">
    <property type="entry name" value="REGULATORY PROTEIN, FMDB FAMILY"/>
    <property type="match status" value="1"/>
</dbReference>
<proteinExistence type="predicted"/>
<dbReference type="PANTHER" id="PTHR34404">
    <property type="entry name" value="REGULATORY PROTEIN, FMDB FAMILY"/>
    <property type="match status" value="1"/>
</dbReference>
<evidence type="ECO:0000313" key="3">
    <source>
        <dbReference type="EMBL" id="RKT47604.1"/>
    </source>
</evidence>
<dbReference type="SMART" id="SM00834">
    <property type="entry name" value="CxxC_CXXC_SSSS"/>
    <property type="match status" value="1"/>
</dbReference>
<dbReference type="EMBL" id="RBXL01000001">
    <property type="protein sequence ID" value="RKT47604.1"/>
    <property type="molecule type" value="Genomic_DNA"/>
</dbReference>
<accession>A0A495VEB9</accession>
<protein>
    <submittedName>
        <fullName evidence="3">Putative FmdB family regulatory protein</fullName>
    </submittedName>
</protein>
<dbReference type="NCBIfam" id="TIGR02605">
    <property type="entry name" value="CxxC_CxxC_SSSS"/>
    <property type="match status" value="1"/>
</dbReference>
<feature type="domain" description="Putative regulatory protein FmdB zinc ribbon" evidence="2">
    <location>
        <begin position="1"/>
        <end position="43"/>
    </location>
</feature>
<sequence>MPVYEFYCPDCHAIFNFFSRRVDTETRPACPRCGRPELGRQASLFAISRGRAQDGEDAGGEDLPAGLDEAKLMNAFASMAGELENLDQDDPKQAAQTMRKLFEATGLKLGDGMAEAIRRMEAGEDPDQIDAELGDVLDSEDPFGAGGAARTADALKQLRRDLLPAARDDTWYPLQAPADESRSGSPS</sequence>
<organism evidence="3 4">
    <name type="scientific">Thiocapsa rosea</name>
    <dbReference type="NCBI Taxonomy" id="69360"/>
    <lineage>
        <taxon>Bacteria</taxon>
        <taxon>Pseudomonadati</taxon>
        <taxon>Pseudomonadota</taxon>
        <taxon>Gammaproteobacteria</taxon>
        <taxon>Chromatiales</taxon>
        <taxon>Chromatiaceae</taxon>
        <taxon>Thiocapsa</taxon>
    </lineage>
</organism>
<evidence type="ECO:0000313" key="4">
    <source>
        <dbReference type="Proteomes" id="UP000274556"/>
    </source>
</evidence>